<keyword evidence="1" id="KW-0808">Transferase</keyword>
<proteinExistence type="predicted"/>
<gene>
    <name evidence="3" type="ORF">NN4_14840</name>
</gene>
<evidence type="ECO:0000313" key="3">
    <source>
        <dbReference type="EMBL" id="GEM36965.1"/>
    </source>
</evidence>
<protein>
    <recommendedName>
        <fullName evidence="2">N-acetyltransferase domain-containing protein</fullName>
    </recommendedName>
</protein>
<dbReference type="CDD" id="cd04301">
    <property type="entry name" value="NAT_SF"/>
    <property type="match status" value="1"/>
</dbReference>
<dbReference type="Proteomes" id="UP000321424">
    <property type="component" value="Unassembled WGS sequence"/>
</dbReference>
<sequence>MLVLRAHAGQVPSLGSRLLTRANGMCDVDRSTANGTMPGMDAKDTGLVIRTAEPDEYAAVGALTVDVYVGEGFVQEGSPYAAALADTAHRGASAQILVAIHADRIVGSLTVARPGTPYAEIARPGELEFRMLAVSKSARGLGAGTALVRTVIDMAEAEGFRAVALTTMAAMSDARRIYDRFGFVPTPDRDWRTEAGELLNVLRLNLQP</sequence>
<dbReference type="PANTHER" id="PTHR13947">
    <property type="entry name" value="GNAT FAMILY N-ACETYLTRANSFERASE"/>
    <property type="match status" value="1"/>
</dbReference>
<dbReference type="InterPro" id="IPR050769">
    <property type="entry name" value="NAT_camello-type"/>
</dbReference>
<dbReference type="InterPro" id="IPR016181">
    <property type="entry name" value="Acyl_CoA_acyltransferase"/>
</dbReference>
<comment type="caution">
    <text evidence="3">The sequence shown here is derived from an EMBL/GenBank/DDBJ whole genome shotgun (WGS) entry which is preliminary data.</text>
</comment>
<accession>A0A511M8H7</accession>
<dbReference type="Pfam" id="PF00583">
    <property type="entry name" value="Acetyltransf_1"/>
    <property type="match status" value="1"/>
</dbReference>
<evidence type="ECO:0000313" key="4">
    <source>
        <dbReference type="Proteomes" id="UP000321424"/>
    </source>
</evidence>
<dbReference type="AlphaFoldDB" id="A0A511M8H7"/>
<keyword evidence="4" id="KW-1185">Reference proteome</keyword>
<evidence type="ECO:0000256" key="1">
    <source>
        <dbReference type="ARBA" id="ARBA00022679"/>
    </source>
</evidence>
<dbReference type="GO" id="GO:0008080">
    <property type="term" value="F:N-acetyltransferase activity"/>
    <property type="evidence" value="ECO:0007669"/>
    <property type="project" value="InterPro"/>
</dbReference>
<evidence type="ECO:0000259" key="2">
    <source>
        <dbReference type="PROSITE" id="PS51186"/>
    </source>
</evidence>
<reference evidence="3 4" key="1">
    <citation type="submission" date="2019-07" db="EMBL/GenBank/DDBJ databases">
        <title>Whole genome shotgun sequence of Nocardia ninae NBRC 108245.</title>
        <authorList>
            <person name="Hosoyama A."/>
            <person name="Uohara A."/>
            <person name="Ohji S."/>
            <person name="Ichikawa N."/>
        </authorList>
    </citation>
    <scope>NUCLEOTIDE SEQUENCE [LARGE SCALE GENOMIC DNA]</scope>
    <source>
        <strain evidence="3 4">NBRC 108245</strain>
    </source>
</reference>
<dbReference type="PANTHER" id="PTHR13947:SF37">
    <property type="entry name" value="LD18367P"/>
    <property type="match status" value="1"/>
</dbReference>
<dbReference type="Gene3D" id="3.40.630.30">
    <property type="match status" value="1"/>
</dbReference>
<name>A0A511M8H7_9NOCA</name>
<dbReference type="PROSITE" id="PS51186">
    <property type="entry name" value="GNAT"/>
    <property type="match status" value="1"/>
</dbReference>
<dbReference type="InterPro" id="IPR000182">
    <property type="entry name" value="GNAT_dom"/>
</dbReference>
<dbReference type="EMBL" id="BJXA01000006">
    <property type="protein sequence ID" value="GEM36965.1"/>
    <property type="molecule type" value="Genomic_DNA"/>
</dbReference>
<organism evidence="3 4">
    <name type="scientific">Nocardia ninae NBRC 108245</name>
    <dbReference type="NCBI Taxonomy" id="1210091"/>
    <lineage>
        <taxon>Bacteria</taxon>
        <taxon>Bacillati</taxon>
        <taxon>Actinomycetota</taxon>
        <taxon>Actinomycetes</taxon>
        <taxon>Mycobacteriales</taxon>
        <taxon>Nocardiaceae</taxon>
        <taxon>Nocardia</taxon>
    </lineage>
</organism>
<dbReference type="SUPFAM" id="SSF55729">
    <property type="entry name" value="Acyl-CoA N-acyltransferases (Nat)"/>
    <property type="match status" value="1"/>
</dbReference>
<feature type="domain" description="N-acetyltransferase" evidence="2">
    <location>
        <begin position="47"/>
        <end position="205"/>
    </location>
</feature>